<dbReference type="Gene3D" id="6.10.340.10">
    <property type="match status" value="1"/>
</dbReference>
<dbReference type="eggNOG" id="COG3706">
    <property type="taxonomic scope" value="Bacteria"/>
</dbReference>
<dbReference type="EC" id="2.7.7.65" evidence="1"/>
<dbReference type="InterPro" id="IPR000160">
    <property type="entry name" value="GGDEF_dom"/>
</dbReference>
<dbReference type="PANTHER" id="PTHR45138:SF9">
    <property type="entry name" value="DIGUANYLATE CYCLASE DGCM-RELATED"/>
    <property type="match status" value="1"/>
</dbReference>
<dbReference type="HOGENOM" id="CLU_448291_0_0_7"/>
<dbReference type="CDD" id="cd01949">
    <property type="entry name" value="GGDEF"/>
    <property type="match status" value="1"/>
</dbReference>
<dbReference type="InterPro" id="IPR029787">
    <property type="entry name" value="Nucleotide_cyclase"/>
</dbReference>
<dbReference type="SMART" id="SM00267">
    <property type="entry name" value="GGDEF"/>
    <property type="match status" value="1"/>
</dbReference>
<gene>
    <name evidence="5" type="ordered locus">WS0023</name>
</gene>
<dbReference type="RefSeq" id="WP_011137996.1">
    <property type="nucleotide sequence ID" value="NC_005090.1"/>
</dbReference>
<proteinExistence type="predicted"/>
<evidence type="ECO:0000313" key="5">
    <source>
        <dbReference type="EMBL" id="CAE09196.1"/>
    </source>
</evidence>
<dbReference type="AlphaFoldDB" id="Q7MSX2"/>
<organism evidence="6">
    <name type="scientific">Wolinella succinogenes (strain ATCC 29543 / DSM 1740 / CCUG 13145 / JCM 31913 / LMG 7466 / NCTC 11488 / FDC 602W)</name>
    <name type="common">Vibrio succinogenes</name>
    <dbReference type="NCBI Taxonomy" id="273121"/>
    <lineage>
        <taxon>Bacteria</taxon>
        <taxon>Pseudomonadati</taxon>
        <taxon>Campylobacterota</taxon>
        <taxon>Epsilonproteobacteria</taxon>
        <taxon>Campylobacterales</taxon>
        <taxon>Helicobacteraceae</taxon>
        <taxon>Wolinella</taxon>
    </lineage>
</organism>
<sequence>MSAKRKILFISTLALGLLTLMVVVLVTLSFRDYGIASAKEKSKLTAELVRDALTAHMINGVMDKREYFLDKITRSENVKKMWLVRAPSVEAQFGPSLYGESMRDAIDRKVLEEGKASEILKESAKEVTLRVTIPYIADSKGLPNCLSCHEAKEGEVLGAISMIFDIDSFRSTGLSTTLKILAAATALLLLTVYLVGRLITPYTELFEAFRKSLHHAEEGDFTHKVSTPLKDEMGELAKWLNSLTEKLHQVVSDIDRRISILIAYNKNQYNSNPLIRTKEIIGELADVYKFRRNIELLDKKEEVYDNITAIFLYKLNLKRFTIIQVQNGIEELIYPRDEEEAGSTLLQFSAQYVHAIPLYRDSANNVFSGYMPKENEYYINASFAISPSVLWQLSFAFDQYKEYERAKNLVSVIYNYLDAAKAILHTRMLMEMLKESSLRDPLTGLYNRKFLEEYIESATHQALRSKTTYAILMIDVDFFKMVNDTYGHDVGDQVISGLSNIIQNTIREADLAVRFGGEEFIVLLYNSAPEGAERVAQKIRTRFSEMVFEVNHERFSKTLSVGISMFPEDGPTVWRAIKFADIALYKAKESGRNQVVRFHSSMLPDGFNY</sequence>
<name>Q7MSX2_WOLSU</name>
<dbReference type="InterPro" id="IPR050469">
    <property type="entry name" value="Diguanylate_Cyclase"/>
</dbReference>
<dbReference type="KEGG" id="wsu:WS0023"/>
<dbReference type="PROSITE" id="PS50887">
    <property type="entry name" value="GGDEF"/>
    <property type="match status" value="1"/>
</dbReference>
<dbReference type="GO" id="GO:0007165">
    <property type="term" value="P:signal transduction"/>
    <property type="evidence" value="ECO:0007669"/>
    <property type="project" value="InterPro"/>
</dbReference>
<dbReference type="PANTHER" id="PTHR45138">
    <property type="entry name" value="REGULATORY COMPONENTS OF SENSORY TRANSDUCTION SYSTEM"/>
    <property type="match status" value="1"/>
</dbReference>
<comment type="catalytic activity">
    <reaction evidence="2">
        <text>2 GTP = 3',3'-c-di-GMP + 2 diphosphate</text>
        <dbReference type="Rhea" id="RHEA:24898"/>
        <dbReference type="ChEBI" id="CHEBI:33019"/>
        <dbReference type="ChEBI" id="CHEBI:37565"/>
        <dbReference type="ChEBI" id="CHEBI:58805"/>
        <dbReference type="EC" id="2.7.7.65"/>
    </reaction>
</comment>
<evidence type="ECO:0000256" key="1">
    <source>
        <dbReference type="ARBA" id="ARBA00012528"/>
    </source>
</evidence>
<dbReference type="FunFam" id="3.30.70.270:FF:000001">
    <property type="entry name" value="Diguanylate cyclase domain protein"/>
    <property type="match status" value="1"/>
</dbReference>
<evidence type="ECO:0000313" key="6">
    <source>
        <dbReference type="Proteomes" id="UP000000422"/>
    </source>
</evidence>
<evidence type="ECO:0000256" key="2">
    <source>
        <dbReference type="ARBA" id="ARBA00034247"/>
    </source>
</evidence>
<dbReference type="EMBL" id="BX571657">
    <property type="protein sequence ID" value="CAE09196.1"/>
    <property type="molecule type" value="Genomic_DNA"/>
</dbReference>
<dbReference type="InterPro" id="IPR003660">
    <property type="entry name" value="HAMP_dom"/>
</dbReference>
<dbReference type="CDD" id="cd06225">
    <property type="entry name" value="HAMP"/>
    <property type="match status" value="1"/>
</dbReference>
<dbReference type="NCBIfam" id="TIGR00254">
    <property type="entry name" value="GGDEF"/>
    <property type="match status" value="1"/>
</dbReference>
<accession>Q7MSX2</accession>
<dbReference type="Gene3D" id="3.30.450.290">
    <property type="match status" value="1"/>
</dbReference>
<dbReference type="Pfam" id="PF00990">
    <property type="entry name" value="GGDEF"/>
    <property type="match status" value="1"/>
</dbReference>
<dbReference type="GO" id="GO:0043709">
    <property type="term" value="P:cell adhesion involved in single-species biofilm formation"/>
    <property type="evidence" value="ECO:0007669"/>
    <property type="project" value="TreeGrafter"/>
</dbReference>
<reference evidence="5 6" key="1">
    <citation type="journal article" date="2003" name="Proc. Natl. Acad. Sci. U.S.A.">
        <title>Complete genome sequence and analysis of Wolinella succinogenes.</title>
        <authorList>
            <person name="Baar C."/>
            <person name="Eppinger M."/>
            <person name="Raddatz G."/>
            <person name="Simon JM."/>
            <person name="Lanz C."/>
            <person name="Klimmek O."/>
            <person name="Nandakumar R."/>
            <person name="Gross R."/>
            <person name="Rosinus A."/>
            <person name="Keller H."/>
            <person name="Jagtap P."/>
            <person name="Linke B."/>
            <person name="Meyer F."/>
            <person name="Lederer H."/>
            <person name="Schuster S.C."/>
        </authorList>
    </citation>
    <scope>NUCLEOTIDE SEQUENCE [LARGE SCALE GENOMIC DNA]</scope>
    <source>
        <strain evidence="6">ATCC 29543 / DSM 1740 / CCUG 13145 / JCM 31913 / LMG 7466 / NCTC 11488 / FDC 602W</strain>
    </source>
</reference>
<dbReference type="STRING" id="273121.WS0023"/>
<dbReference type="GO" id="GO:1902201">
    <property type="term" value="P:negative regulation of bacterial-type flagellum-dependent cell motility"/>
    <property type="evidence" value="ECO:0007669"/>
    <property type="project" value="TreeGrafter"/>
</dbReference>
<evidence type="ECO:0000259" key="4">
    <source>
        <dbReference type="PROSITE" id="PS50887"/>
    </source>
</evidence>
<feature type="domain" description="HAMP" evidence="3">
    <location>
        <begin position="207"/>
        <end position="252"/>
    </location>
</feature>
<dbReference type="GO" id="GO:0005886">
    <property type="term" value="C:plasma membrane"/>
    <property type="evidence" value="ECO:0007669"/>
    <property type="project" value="TreeGrafter"/>
</dbReference>
<evidence type="ECO:0000259" key="3">
    <source>
        <dbReference type="PROSITE" id="PS50885"/>
    </source>
</evidence>
<dbReference type="Gene3D" id="3.30.70.270">
    <property type="match status" value="1"/>
</dbReference>
<dbReference type="PROSITE" id="PS50885">
    <property type="entry name" value="HAMP"/>
    <property type="match status" value="1"/>
</dbReference>
<dbReference type="Proteomes" id="UP000000422">
    <property type="component" value="Chromosome"/>
</dbReference>
<feature type="domain" description="GGDEF" evidence="4">
    <location>
        <begin position="467"/>
        <end position="600"/>
    </location>
</feature>
<dbReference type="SUPFAM" id="SSF55073">
    <property type="entry name" value="Nucleotide cyclase"/>
    <property type="match status" value="1"/>
</dbReference>
<protein>
    <recommendedName>
        <fullName evidence="1">diguanylate cyclase</fullName>
        <ecNumber evidence="1">2.7.7.65</ecNumber>
    </recommendedName>
</protein>
<dbReference type="GO" id="GO:0052621">
    <property type="term" value="F:diguanylate cyclase activity"/>
    <property type="evidence" value="ECO:0007669"/>
    <property type="project" value="UniProtKB-EC"/>
</dbReference>
<keyword evidence="6" id="KW-1185">Reference proteome</keyword>
<dbReference type="InterPro" id="IPR043128">
    <property type="entry name" value="Rev_trsase/Diguanyl_cyclase"/>
</dbReference>